<evidence type="ECO:0000313" key="3">
    <source>
        <dbReference type="Proteomes" id="UP000297975"/>
    </source>
</evidence>
<evidence type="ECO:0000313" key="2">
    <source>
        <dbReference type="EMBL" id="TFB13680.1"/>
    </source>
</evidence>
<dbReference type="PANTHER" id="PTHR38032:SF1">
    <property type="entry name" value="RNA-BINDING PROTEIN KHPB N-TERMINAL DOMAIN-CONTAINING PROTEIN"/>
    <property type="match status" value="1"/>
</dbReference>
<evidence type="ECO:0000259" key="1">
    <source>
        <dbReference type="SMART" id="SM01245"/>
    </source>
</evidence>
<name>A0A4Y8IF80_9BACI</name>
<dbReference type="InterPro" id="IPR005646">
    <property type="entry name" value="FapA"/>
</dbReference>
<dbReference type="Gene3D" id="3.30.30.80">
    <property type="entry name" value="probable RNA-binding protein from clostridium symbiosum atcc 14940"/>
    <property type="match status" value="1"/>
</dbReference>
<dbReference type="OrthoDB" id="1279at2"/>
<protein>
    <submittedName>
        <fullName evidence="2">DUF342 domain-containing protein</fullName>
    </submittedName>
</protein>
<organism evidence="2 3">
    <name type="scientific">Filobacillus milosensis</name>
    <dbReference type="NCBI Taxonomy" id="94137"/>
    <lineage>
        <taxon>Bacteria</taxon>
        <taxon>Bacillati</taxon>
        <taxon>Bacillota</taxon>
        <taxon>Bacilli</taxon>
        <taxon>Bacillales</taxon>
        <taxon>Bacillaceae</taxon>
        <taxon>Filobacillus</taxon>
    </lineage>
</organism>
<feature type="domain" description="RNA-binding protein KhpB N-terminal" evidence="1">
    <location>
        <begin position="5"/>
        <end position="56"/>
    </location>
</feature>
<accession>A0A4Y8IF80</accession>
<gene>
    <name evidence="2" type="ORF">E3U55_15595</name>
</gene>
<keyword evidence="3" id="KW-1185">Reference proteome</keyword>
<dbReference type="Pfam" id="PF20250">
    <property type="entry name" value="FapA_N"/>
    <property type="match status" value="1"/>
</dbReference>
<dbReference type="Pfam" id="PF03961">
    <property type="entry name" value="FapA"/>
    <property type="match status" value="1"/>
</dbReference>
<dbReference type="AlphaFoldDB" id="A0A4Y8IF80"/>
<reference evidence="2 3" key="1">
    <citation type="submission" date="2019-03" db="EMBL/GenBank/DDBJ databases">
        <authorList>
            <person name="He R.-H."/>
        </authorList>
    </citation>
    <scope>NUCLEOTIDE SEQUENCE [LARGE SCALE GENOMIC DNA]</scope>
    <source>
        <strain evidence="3">SH 714</strain>
    </source>
</reference>
<sequence length="687" mass="76401">MQQFISKGKNIEEAINLGLKIMDAKKKEINIEIMQMESKGFIGIGKKPAVVKLSLNQHHNHLQEGYSSESQNYSIEKVIEHTEINENLDVRERSEASLKQVELEGKVWVENGQLFVRDSSRRYPTVTISEGITLFKDNVRVKEKSTILAEKDQIDLLVEEVANKKTDWTVNLEDQGLSAILKVNPGYDIKRQIKDIEPAEHIELTFDETKEVVNTLSEEDVVQQLKLLRINYGIDYNEIVEATKTIEPNTFIIAKGLKPHPGVNGWVEFLVEINPKNGLVEDENGKVDFRESKSIPTVEKGEIIAKIHPPKPGIPGVAVTNEPLPAQQTFPIKTTTGKGIIEVDDQLVATESGRPSIEQRGQLVKATIVPKLVHRDNVNLSSGNIRFHGDVEILGEVDDNMLVDADGDIFVHKSTSYANLTTSKSILVKGNVISSELAAGKSNMLMVELGHLLGIMHHQIEKMMVFIKQLIQSPAFKSNDFSVSGLQPLITILLEKRFKGFTTHAKKYIEVVNHGEKYLSDEWCQIAIELKQIFLTLSNHITSVDRLKHLSIKMQELSDFAQLPVEPNAYITISESNNSSLYCSGDINIIGKGCINTKVHAGGHLNVKGVVRGGEVYGRLGVTINEVGSNSGTKTIVSVPDDQMIHINKALEGTILKIGNAKYSINKEKTHVIAKLNDSEDIFLSNI</sequence>
<dbReference type="InterPro" id="IPR032782">
    <property type="entry name" value="KhpB_N"/>
</dbReference>
<comment type="caution">
    <text evidence="2">The sequence shown here is derived from an EMBL/GenBank/DDBJ whole genome shotgun (WGS) entry which is preliminary data.</text>
</comment>
<dbReference type="SMART" id="SM01245">
    <property type="entry name" value="Jag_N"/>
    <property type="match status" value="1"/>
</dbReference>
<dbReference type="Proteomes" id="UP000297975">
    <property type="component" value="Unassembled WGS sequence"/>
</dbReference>
<proteinExistence type="predicted"/>
<dbReference type="InterPro" id="IPR046865">
    <property type="entry name" value="FapA_b_solenoid"/>
</dbReference>
<dbReference type="Pfam" id="PF14804">
    <property type="entry name" value="Jag_N"/>
    <property type="match status" value="1"/>
</dbReference>
<dbReference type="EMBL" id="SOPW01000023">
    <property type="protein sequence ID" value="TFB13680.1"/>
    <property type="molecule type" value="Genomic_DNA"/>
</dbReference>
<dbReference type="RefSeq" id="WP_134341413.1">
    <property type="nucleotide sequence ID" value="NZ_SOPW01000023.1"/>
</dbReference>
<dbReference type="PANTHER" id="PTHR38032">
    <property type="entry name" value="POLYMERASE-RELATED"/>
    <property type="match status" value="1"/>
</dbReference>
<dbReference type="InterPro" id="IPR046866">
    <property type="entry name" value="FapA_N"/>
</dbReference>
<dbReference type="InterPro" id="IPR038247">
    <property type="entry name" value="Jag_N_dom_sf"/>
</dbReference>